<dbReference type="AlphaFoldDB" id="A0A368Q1S3"/>
<evidence type="ECO:0000313" key="2">
    <source>
        <dbReference type="EMBL" id="RCV11180.1"/>
    </source>
</evidence>
<organism evidence="2">
    <name type="scientific">Setaria italica</name>
    <name type="common">Foxtail millet</name>
    <name type="synonym">Panicum italicum</name>
    <dbReference type="NCBI Taxonomy" id="4555"/>
    <lineage>
        <taxon>Eukaryota</taxon>
        <taxon>Viridiplantae</taxon>
        <taxon>Streptophyta</taxon>
        <taxon>Embryophyta</taxon>
        <taxon>Tracheophyta</taxon>
        <taxon>Spermatophyta</taxon>
        <taxon>Magnoliopsida</taxon>
        <taxon>Liliopsida</taxon>
        <taxon>Poales</taxon>
        <taxon>Poaceae</taxon>
        <taxon>PACMAD clade</taxon>
        <taxon>Panicoideae</taxon>
        <taxon>Panicodae</taxon>
        <taxon>Paniceae</taxon>
        <taxon>Cenchrinae</taxon>
        <taxon>Setaria</taxon>
    </lineage>
</organism>
<protein>
    <submittedName>
        <fullName evidence="2">Uncharacterized protein</fullName>
    </submittedName>
</protein>
<feature type="region of interest" description="Disordered" evidence="1">
    <location>
        <begin position="54"/>
        <end position="117"/>
    </location>
</feature>
<sequence>MGCICASGCIRWLATTNGGRCLIYSPLSRIFHYCSPSFTSLFPFSLQEPQCEASNQQGPTWVGGERTVTSGARHRRVASASDRRGPTRTGGVRASGARPATGRPRRGQPAQGRAVRGPTSRCEWCEGRLSWRNGEELWRYMLRSAELSAALGSGGTGGAATL</sequence>
<proteinExistence type="predicted"/>
<feature type="compositionally biased region" description="Low complexity" evidence="1">
    <location>
        <begin position="94"/>
        <end position="114"/>
    </location>
</feature>
<reference evidence="2" key="2">
    <citation type="submission" date="2015-07" db="EMBL/GenBank/DDBJ databases">
        <authorList>
            <person name="Noorani M."/>
        </authorList>
    </citation>
    <scope>NUCLEOTIDE SEQUENCE</scope>
    <source>
        <strain evidence="2">Yugu1</strain>
    </source>
</reference>
<evidence type="ECO:0000256" key="1">
    <source>
        <dbReference type="SAM" id="MobiDB-lite"/>
    </source>
</evidence>
<reference evidence="2" key="1">
    <citation type="journal article" date="2012" name="Nat. Biotechnol.">
        <title>Reference genome sequence of the model plant Setaria.</title>
        <authorList>
            <person name="Bennetzen J.L."/>
            <person name="Schmutz J."/>
            <person name="Wang H."/>
            <person name="Percifield R."/>
            <person name="Hawkins J."/>
            <person name="Pontaroli A.C."/>
            <person name="Estep M."/>
            <person name="Feng L."/>
            <person name="Vaughn J.N."/>
            <person name="Grimwood J."/>
            <person name="Jenkins J."/>
            <person name="Barry K."/>
            <person name="Lindquist E."/>
            <person name="Hellsten U."/>
            <person name="Deshpande S."/>
            <person name="Wang X."/>
            <person name="Wu X."/>
            <person name="Mitros T."/>
            <person name="Triplett J."/>
            <person name="Yang X."/>
            <person name="Ye C.Y."/>
            <person name="Mauro-Herrera M."/>
            <person name="Wang L."/>
            <person name="Li P."/>
            <person name="Sharma M."/>
            <person name="Sharma R."/>
            <person name="Ronald P.C."/>
            <person name="Panaud O."/>
            <person name="Kellogg E.A."/>
            <person name="Brutnell T.P."/>
            <person name="Doust A.N."/>
            <person name="Tuskan G.A."/>
            <person name="Rokhsar D."/>
            <person name="Devos K.M."/>
        </authorList>
    </citation>
    <scope>NUCLEOTIDE SEQUENCE [LARGE SCALE GENOMIC DNA]</scope>
    <source>
        <strain evidence="2">Yugu1</strain>
    </source>
</reference>
<accession>A0A368Q1S3</accession>
<name>A0A368Q1S3_SETIT</name>
<dbReference type="EMBL" id="CM003529">
    <property type="protein sequence ID" value="RCV11180.1"/>
    <property type="molecule type" value="Genomic_DNA"/>
</dbReference>
<gene>
    <name evidence="2" type="ORF">SETIT_2G166200v2</name>
</gene>